<dbReference type="GO" id="GO:0004526">
    <property type="term" value="F:ribonuclease P activity"/>
    <property type="evidence" value="ECO:0007669"/>
    <property type="project" value="UniProtKB-UniRule"/>
</dbReference>
<gene>
    <name evidence="7" type="primary">rnpA</name>
    <name evidence="9" type="ORF">EDD75_1456</name>
</gene>
<proteinExistence type="inferred from homology"/>
<evidence type="ECO:0000256" key="3">
    <source>
        <dbReference type="ARBA" id="ARBA00022722"/>
    </source>
</evidence>
<evidence type="ECO:0000313" key="9">
    <source>
        <dbReference type="EMBL" id="RPF47172.1"/>
    </source>
</evidence>
<dbReference type="Gene3D" id="3.30.230.10">
    <property type="match status" value="1"/>
</dbReference>
<dbReference type="EMBL" id="RKRE01000002">
    <property type="protein sequence ID" value="RPF47172.1"/>
    <property type="molecule type" value="Genomic_DNA"/>
</dbReference>
<protein>
    <recommendedName>
        <fullName evidence="7 8">Ribonuclease P protein component</fullName>
        <shortName evidence="7">RNase P protein</shortName>
        <shortName evidence="7">RNaseP protein</shortName>
        <ecNumber evidence="7 8">3.1.26.5</ecNumber>
    </recommendedName>
    <alternativeName>
        <fullName evidence="7">Protein C5</fullName>
    </alternativeName>
</protein>
<keyword evidence="5 7" id="KW-0378">Hydrolase</keyword>
<dbReference type="Pfam" id="PF00825">
    <property type="entry name" value="Ribonuclease_P"/>
    <property type="match status" value="1"/>
</dbReference>
<dbReference type="PANTHER" id="PTHR33992">
    <property type="entry name" value="RIBONUCLEASE P PROTEIN COMPONENT"/>
    <property type="match status" value="1"/>
</dbReference>
<dbReference type="PANTHER" id="PTHR33992:SF1">
    <property type="entry name" value="RIBONUCLEASE P PROTEIN COMPONENT"/>
    <property type="match status" value="1"/>
</dbReference>
<comment type="catalytic activity">
    <reaction evidence="7">
        <text>Endonucleolytic cleavage of RNA, removing 5'-extranucleotides from tRNA precursor.</text>
        <dbReference type="EC" id="3.1.26.5"/>
    </reaction>
</comment>
<organism evidence="9 10">
    <name type="scientific">Thermodesulfitimonas autotrophica</name>
    <dbReference type="NCBI Taxonomy" id="1894989"/>
    <lineage>
        <taxon>Bacteria</taxon>
        <taxon>Bacillati</taxon>
        <taxon>Bacillota</taxon>
        <taxon>Clostridia</taxon>
        <taxon>Thermoanaerobacterales</taxon>
        <taxon>Thermoanaerobacteraceae</taxon>
        <taxon>Thermodesulfitimonas</taxon>
    </lineage>
</organism>
<dbReference type="InterPro" id="IPR020568">
    <property type="entry name" value="Ribosomal_Su5_D2-typ_SF"/>
</dbReference>
<keyword evidence="3 7" id="KW-0540">Nuclease</keyword>
<evidence type="ECO:0000313" key="10">
    <source>
        <dbReference type="Proteomes" id="UP000282654"/>
    </source>
</evidence>
<dbReference type="HAMAP" id="MF_00227">
    <property type="entry name" value="RNase_P"/>
    <property type="match status" value="1"/>
</dbReference>
<comment type="subunit">
    <text evidence="7">Consists of a catalytic RNA component (M1 or rnpB) and a protein subunit.</text>
</comment>
<dbReference type="InterPro" id="IPR000100">
    <property type="entry name" value="RNase_P"/>
</dbReference>
<dbReference type="InterPro" id="IPR014721">
    <property type="entry name" value="Ribsml_uS5_D2-typ_fold_subgr"/>
</dbReference>
<evidence type="ECO:0000256" key="6">
    <source>
        <dbReference type="ARBA" id="ARBA00022884"/>
    </source>
</evidence>
<dbReference type="GO" id="GO:0042781">
    <property type="term" value="F:3'-tRNA processing endoribonuclease activity"/>
    <property type="evidence" value="ECO:0007669"/>
    <property type="project" value="TreeGrafter"/>
</dbReference>
<dbReference type="PROSITE" id="PS00648">
    <property type="entry name" value="RIBONUCLEASE_P"/>
    <property type="match status" value="1"/>
</dbReference>
<dbReference type="OrthoDB" id="9810867at2"/>
<keyword evidence="10" id="KW-1185">Reference proteome</keyword>
<evidence type="ECO:0000256" key="4">
    <source>
        <dbReference type="ARBA" id="ARBA00022759"/>
    </source>
</evidence>
<accession>A0A3N5BGM7</accession>
<comment type="function">
    <text evidence="1 7">RNaseP catalyzes the removal of the 5'-leader sequence from pre-tRNA to produce the mature 5'-terminus. It can also cleave other RNA substrates such as 4.5S RNA. The protein component plays an auxiliary but essential role in vivo by binding to the 5'-leader sequence and broadening the substrate specificity of the ribozyme.</text>
</comment>
<dbReference type="Proteomes" id="UP000282654">
    <property type="component" value="Unassembled WGS sequence"/>
</dbReference>
<dbReference type="SUPFAM" id="SSF54211">
    <property type="entry name" value="Ribosomal protein S5 domain 2-like"/>
    <property type="match status" value="1"/>
</dbReference>
<keyword evidence="6 7" id="KW-0694">RNA-binding</keyword>
<evidence type="ECO:0000256" key="1">
    <source>
        <dbReference type="ARBA" id="ARBA00002663"/>
    </source>
</evidence>
<sequence length="117" mass="13233">MILAARGRRGAWNLTRLSEQEFARVFRKGKRATAGAVVVYRAANGGIGPRVGVAVSRKVGKAVRRNRIRRLLREAFRCNPDWFETGYDYVLLARETAAGEGYQDIARQVREALRRLT</sequence>
<evidence type="ECO:0000256" key="5">
    <source>
        <dbReference type="ARBA" id="ARBA00022801"/>
    </source>
</evidence>
<dbReference type="NCBIfam" id="TIGR00188">
    <property type="entry name" value="rnpA"/>
    <property type="match status" value="1"/>
</dbReference>
<dbReference type="InterPro" id="IPR020539">
    <property type="entry name" value="RNase_P_CS"/>
</dbReference>
<keyword evidence="4 7" id="KW-0255">Endonuclease</keyword>
<comment type="similarity">
    <text evidence="7">Belongs to the RnpA family.</text>
</comment>
<dbReference type="EC" id="3.1.26.5" evidence="7 8"/>
<dbReference type="GO" id="GO:0030677">
    <property type="term" value="C:ribonuclease P complex"/>
    <property type="evidence" value="ECO:0007669"/>
    <property type="project" value="TreeGrafter"/>
</dbReference>
<keyword evidence="2 7" id="KW-0819">tRNA processing</keyword>
<dbReference type="GO" id="GO:0000049">
    <property type="term" value="F:tRNA binding"/>
    <property type="evidence" value="ECO:0007669"/>
    <property type="project" value="UniProtKB-UniRule"/>
</dbReference>
<evidence type="ECO:0000256" key="2">
    <source>
        <dbReference type="ARBA" id="ARBA00022694"/>
    </source>
</evidence>
<evidence type="ECO:0000256" key="7">
    <source>
        <dbReference type="HAMAP-Rule" id="MF_00227"/>
    </source>
</evidence>
<dbReference type="GO" id="GO:0001682">
    <property type="term" value="P:tRNA 5'-leader removal"/>
    <property type="evidence" value="ECO:0007669"/>
    <property type="project" value="UniProtKB-UniRule"/>
</dbReference>
<comment type="caution">
    <text evidence="9">The sequence shown here is derived from an EMBL/GenBank/DDBJ whole genome shotgun (WGS) entry which is preliminary data.</text>
</comment>
<dbReference type="AlphaFoldDB" id="A0A3N5BGM7"/>
<name>A0A3N5BGM7_9THEO</name>
<evidence type="ECO:0000256" key="8">
    <source>
        <dbReference type="NCBIfam" id="TIGR00188"/>
    </source>
</evidence>
<reference evidence="9 10" key="1">
    <citation type="submission" date="2018-11" db="EMBL/GenBank/DDBJ databases">
        <title>Genomic Encyclopedia of Type Strains, Phase IV (KMG-IV): sequencing the most valuable type-strain genomes for metagenomic binning, comparative biology and taxonomic classification.</title>
        <authorList>
            <person name="Goeker M."/>
        </authorList>
    </citation>
    <scope>NUCLEOTIDE SEQUENCE [LARGE SCALE GENOMIC DNA]</scope>
    <source>
        <strain evidence="9 10">DSM 102936</strain>
    </source>
</reference>